<feature type="transmembrane region" description="Helical" evidence="1">
    <location>
        <begin position="30"/>
        <end position="47"/>
    </location>
</feature>
<name>A0ABX4TC07_9HYPH</name>
<dbReference type="Proteomes" id="UP001190825">
    <property type="component" value="Unassembled WGS sequence"/>
</dbReference>
<keyword evidence="1" id="KW-0472">Membrane</keyword>
<accession>A0ABX4TC07</accession>
<feature type="transmembrane region" description="Helical" evidence="1">
    <location>
        <begin position="7"/>
        <end position="24"/>
    </location>
</feature>
<keyword evidence="1" id="KW-0812">Transmembrane</keyword>
<keyword evidence="1" id="KW-1133">Transmembrane helix</keyword>
<comment type="caution">
    <text evidence="2">The sequence shown here is derived from an EMBL/GenBank/DDBJ whole genome shotgun (WGS) entry which is preliminary data.</text>
</comment>
<organism evidence="2 3">
    <name type="scientific">Sinorhizobium medicae</name>
    <dbReference type="NCBI Taxonomy" id="110321"/>
    <lineage>
        <taxon>Bacteria</taxon>
        <taxon>Pseudomonadati</taxon>
        <taxon>Pseudomonadota</taxon>
        <taxon>Alphaproteobacteria</taxon>
        <taxon>Hyphomicrobiales</taxon>
        <taxon>Rhizobiaceae</taxon>
        <taxon>Sinorhizobium/Ensifer group</taxon>
        <taxon>Sinorhizobium</taxon>
    </lineage>
</organism>
<keyword evidence="3" id="KW-1185">Reference proteome</keyword>
<evidence type="ECO:0000256" key="1">
    <source>
        <dbReference type="SAM" id="Phobius"/>
    </source>
</evidence>
<proteinExistence type="predicted"/>
<evidence type="ECO:0008006" key="4">
    <source>
        <dbReference type="Google" id="ProtNLM"/>
    </source>
</evidence>
<evidence type="ECO:0000313" key="3">
    <source>
        <dbReference type="Proteomes" id="UP001190825"/>
    </source>
</evidence>
<reference evidence="2 3" key="1">
    <citation type="journal article" date="2018" name="FEMS Microbiol. Ecol.">
        <title>Co-invading symbiotic mutualists of Medicago polymorpha retain high ancestral diversity and contain diverse accessory genomes.</title>
        <authorList>
            <person name="Porter S.S."/>
            <person name="Faber-Hammond J.J."/>
            <person name="Friesen M.L."/>
        </authorList>
    </citation>
    <scope>NUCLEOTIDE SEQUENCE [LARGE SCALE GENOMIC DNA]</scope>
    <source>
        <strain evidence="2 3">Str16</strain>
    </source>
</reference>
<dbReference type="EMBL" id="NBUC01000200">
    <property type="protein sequence ID" value="PLT90298.1"/>
    <property type="molecule type" value="Genomic_DNA"/>
</dbReference>
<protein>
    <recommendedName>
        <fullName evidence="4">DUF4145 domain-containing protein</fullName>
    </recommendedName>
</protein>
<evidence type="ECO:0000313" key="2">
    <source>
        <dbReference type="EMBL" id="PLT90298.1"/>
    </source>
</evidence>
<sequence>MWRVGSLLGGVACMIAAGWIGYSYRAGDTLFEPILAFLGLFGAWAFAETKAVAPEPRTALLHPHDVVLGQKVRDCFTERNKRYLRENSFGASFRYASLDFVRDFLERQGPEHEFENASLDNLVAEISQKAAALCERIDQYGNPISHRDEWWSLAPEQERISDWHSKETSQKIAEVDRLADEVAEAADAFERTFRKLSPESYLGGANV</sequence>
<gene>
    <name evidence="2" type="ORF">BMJ33_36980</name>
</gene>